<dbReference type="PROSITE" id="PS50168">
    <property type="entry name" value="DED"/>
    <property type="match status" value="2"/>
</dbReference>
<dbReference type="InterPro" id="IPR015917">
    <property type="entry name" value="Pept_C14A"/>
</dbReference>
<evidence type="ECO:0000259" key="5">
    <source>
        <dbReference type="PROSITE" id="PS50208"/>
    </source>
</evidence>
<dbReference type="PANTHER" id="PTHR48169:SF3">
    <property type="entry name" value="CASP8 AND FADD LIKE APOPTOSIS REGULATOR"/>
    <property type="match status" value="1"/>
</dbReference>
<evidence type="ECO:0000313" key="7">
    <source>
        <dbReference type="Proteomes" id="UP000524451"/>
    </source>
</evidence>
<comment type="caution">
    <text evidence="6">The sequence shown here is derived from an EMBL/GenBank/DDBJ whole genome shotgun (WGS) entry which is preliminary data.</text>
</comment>
<feature type="domain" description="Caspase family p20" evidence="5">
    <location>
        <begin position="274"/>
        <end position="370"/>
    </location>
</feature>
<dbReference type="GO" id="GO:0005737">
    <property type="term" value="C:cytoplasm"/>
    <property type="evidence" value="ECO:0007669"/>
    <property type="project" value="UniProtKB-ARBA"/>
</dbReference>
<feature type="domain" description="DED" evidence="4">
    <location>
        <begin position="97"/>
        <end position="177"/>
    </location>
</feature>
<keyword evidence="2" id="KW-0053">Apoptosis</keyword>
<dbReference type="InterPro" id="IPR011600">
    <property type="entry name" value="Pept_C14_caspase"/>
</dbReference>
<dbReference type="Pfam" id="PF00656">
    <property type="entry name" value="Peptidase_C14"/>
    <property type="match status" value="1"/>
</dbReference>
<dbReference type="InterPro" id="IPR001875">
    <property type="entry name" value="DED_dom"/>
</dbReference>
<dbReference type="PANTHER" id="PTHR48169">
    <property type="entry name" value="DED DOMAIN-CONTAINING PROTEIN"/>
    <property type="match status" value="1"/>
</dbReference>
<dbReference type="AlphaFoldDB" id="A0A7L3R1U6"/>
<dbReference type="Pfam" id="PF01335">
    <property type="entry name" value="DED"/>
    <property type="match status" value="2"/>
</dbReference>
<dbReference type="GO" id="GO:0042981">
    <property type="term" value="P:regulation of apoptotic process"/>
    <property type="evidence" value="ECO:0007669"/>
    <property type="project" value="InterPro"/>
</dbReference>
<comment type="similarity">
    <text evidence="1">Belongs to the peptidase C14A family.</text>
</comment>
<dbReference type="InterPro" id="IPR011029">
    <property type="entry name" value="DEATH-like_dom_sf"/>
</dbReference>
<feature type="domain" description="DED" evidence="4">
    <location>
        <begin position="10"/>
        <end position="78"/>
    </location>
</feature>
<dbReference type="CDD" id="cd08340">
    <property type="entry name" value="DED_c-FLIP_r2"/>
    <property type="match status" value="1"/>
</dbReference>
<organism evidence="6 7">
    <name type="scientific">Cettia cetti</name>
    <dbReference type="NCBI Taxonomy" id="68486"/>
    <lineage>
        <taxon>Eukaryota</taxon>
        <taxon>Metazoa</taxon>
        <taxon>Chordata</taxon>
        <taxon>Craniata</taxon>
        <taxon>Vertebrata</taxon>
        <taxon>Euteleostomi</taxon>
        <taxon>Archelosauria</taxon>
        <taxon>Archosauria</taxon>
        <taxon>Dinosauria</taxon>
        <taxon>Saurischia</taxon>
        <taxon>Theropoda</taxon>
        <taxon>Coelurosauria</taxon>
        <taxon>Aves</taxon>
        <taxon>Neognathae</taxon>
        <taxon>Neoaves</taxon>
        <taxon>Telluraves</taxon>
        <taxon>Australaves</taxon>
        <taxon>Passeriformes</taxon>
        <taxon>Sylvioidea</taxon>
        <taxon>Sylviidae</taxon>
        <taxon>Acrocephalinae</taxon>
        <taxon>Cettia</taxon>
    </lineage>
</organism>
<proteinExistence type="inferred from homology"/>
<dbReference type="CDD" id="cd08337">
    <property type="entry name" value="DED_c-FLIP_r1"/>
    <property type="match status" value="1"/>
</dbReference>
<dbReference type="PRINTS" id="PR00376">
    <property type="entry name" value="IL1BCENZYME"/>
</dbReference>
<accession>A0A7L3R1U6</accession>
<sequence length="482" mass="55500">MTRCQVPAFLIHQIQEELDKEEEEMMVFLCRDLAPDLASAELKEILVALNEREKLTPVGLSELLYRVKRFDLLRRILNTEKETVEAHLARSLRLIPDYRVLMVEINENLEKDEVGSLGFLLRDYAPRMKMAKAKEKSFLALIIDLEKLNLVAPNQLDLIENCFRSIHRMDLIRKIQRYKHEASLCSVHSQPVYVNAHQASLTNLSLIDPPYCSGVSIREWYLLRLFLYILTAAEPVHMSIQESGSVPHKVSDDSYKMRSQPLGMCLIIDCIGNDTDMLEETFRGLGYDVHCHRYLSVSSMNQTLLEAARWQKHRSCDSFVCILVSRGNSQSIFCTDHTFTGFPLEQIKKYFTADSCPGLLGKPKLFFIQSYVVPENEQEYTSLLEVDGNGENISDKVTIPHAADIFWSHCKVDVSTLEQSPTSSSYYLRCLAELLCNPYKRKLCILSVHMELNKKVYDWNMTADPGQQYSLLLQHTLRKKLF</sequence>
<evidence type="ECO:0000259" key="4">
    <source>
        <dbReference type="PROSITE" id="PS50168"/>
    </source>
</evidence>
<dbReference type="InterPro" id="IPR029030">
    <property type="entry name" value="Caspase-like_dom_sf"/>
</dbReference>
<dbReference type="EMBL" id="VZUI01085331">
    <property type="protein sequence ID" value="NXV08652.1"/>
    <property type="molecule type" value="Genomic_DNA"/>
</dbReference>
<dbReference type="SUPFAM" id="SSF52129">
    <property type="entry name" value="Caspase-like"/>
    <property type="match status" value="1"/>
</dbReference>
<dbReference type="GO" id="GO:0006508">
    <property type="term" value="P:proteolysis"/>
    <property type="evidence" value="ECO:0007669"/>
    <property type="project" value="InterPro"/>
</dbReference>
<name>A0A7L3R1U6_9SYLV</name>
<dbReference type="FunFam" id="1.10.533.10:FF:000016">
    <property type="entry name" value="CASP8 and FADD-like apoptosis regulator"/>
    <property type="match status" value="1"/>
</dbReference>
<reference evidence="6 7" key="1">
    <citation type="submission" date="2019-09" db="EMBL/GenBank/DDBJ databases">
        <title>Bird 10,000 Genomes (B10K) Project - Family phase.</title>
        <authorList>
            <person name="Zhang G."/>
        </authorList>
    </citation>
    <scope>NUCLEOTIDE SEQUENCE [LARGE SCALE GENOMIC DNA]</scope>
    <source>
        <strain evidence="6">OUT-0056</strain>
        <tissue evidence="6">Blood</tissue>
    </source>
</reference>
<dbReference type="GO" id="GO:0004197">
    <property type="term" value="F:cysteine-type endopeptidase activity"/>
    <property type="evidence" value="ECO:0007669"/>
    <property type="project" value="InterPro"/>
</dbReference>
<dbReference type="SMART" id="SM00031">
    <property type="entry name" value="DED"/>
    <property type="match status" value="2"/>
</dbReference>
<protein>
    <submittedName>
        <fullName evidence="6">CFLAR regulator</fullName>
    </submittedName>
</protein>
<keyword evidence="7" id="KW-1185">Reference proteome</keyword>
<dbReference type="Proteomes" id="UP000524451">
    <property type="component" value="Unassembled WGS sequence"/>
</dbReference>
<dbReference type="Gene3D" id="1.10.533.10">
    <property type="entry name" value="Death Domain, Fas"/>
    <property type="match status" value="2"/>
</dbReference>
<dbReference type="Gene3D" id="3.40.50.1460">
    <property type="match status" value="1"/>
</dbReference>
<dbReference type="InterPro" id="IPR001309">
    <property type="entry name" value="Pept_C14_p20"/>
</dbReference>
<dbReference type="SMART" id="SM00115">
    <property type="entry name" value="CASc"/>
    <property type="match status" value="1"/>
</dbReference>
<feature type="non-terminal residue" evidence="6">
    <location>
        <position position="1"/>
    </location>
</feature>
<evidence type="ECO:0000256" key="3">
    <source>
        <dbReference type="ARBA" id="ARBA00022737"/>
    </source>
</evidence>
<evidence type="ECO:0000313" key="6">
    <source>
        <dbReference type="EMBL" id="NXV08652.1"/>
    </source>
</evidence>
<gene>
    <name evidence="6" type="primary">Cflar</name>
    <name evidence="6" type="ORF">CETCET_R12014</name>
</gene>
<evidence type="ECO:0000256" key="2">
    <source>
        <dbReference type="ARBA" id="ARBA00022703"/>
    </source>
</evidence>
<dbReference type="SUPFAM" id="SSF47986">
    <property type="entry name" value="DEATH domain"/>
    <property type="match status" value="2"/>
</dbReference>
<dbReference type="GO" id="GO:0006915">
    <property type="term" value="P:apoptotic process"/>
    <property type="evidence" value="ECO:0007669"/>
    <property type="project" value="UniProtKB-KW"/>
</dbReference>
<dbReference type="PROSITE" id="PS50208">
    <property type="entry name" value="CASPASE_P20"/>
    <property type="match status" value="1"/>
</dbReference>
<evidence type="ECO:0000256" key="1">
    <source>
        <dbReference type="ARBA" id="ARBA00010134"/>
    </source>
</evidence>
<feature type="non-terminal residue" evidence="6">
    <location>
        <position position="482"/>
    </location>
</feature>
<keyword evidence="3" id="KW-0677">Repeat</keyword>